<evidence type="ECO:0000313" key="10">
    <source>
        <dbReference type="EMBL" id="EPR42999.1"/>
    </source>
</evidence>
<dbReference type="Proteomes" id="UP000014977">
    <property type="component" value="Unassembled WGS sequence"/>
</dbReference>
<reference evidence="10 11" key="1">
    <citation type="journal article" date="2013" name="Genome Announc.">
        <title>Draft genome sequences for three mercury-methylating, sulfate-reducing bacteria.</title>
        <authorList>
            <person name="Brown S.D."/>
            <person name="Hurt R.A.Jr."/>
            <person name="Gilmour C.C."/>
            <person name="Elias D.A."/>
        </authorList>
    </citation>
    <scope>NUCLEOTIDE SEQUENCE [LARGE SCALE GENOMIC DNA]</scope>
    <source>
        <strain evidence="10 11">DSM 2059</strain>
    </source>
</reference>
<dbReference type="GO" id="GO:0044874">
    <property type="term" value="P:lipoprotein localization to outer membrane"/>
    <property type="evidence" value="ECO:0007669"/>
    <property type="project" value="TreeGrafter"/>
</dbReference>
<keyword evidence="6 7" id="KW-0472">Membrane</keyword>
<feature type="transmembrane region" description="Helical" evidence="7">
    <location>
        <begin position="212"/>
        <end position="230"/>
    </location>
</feature>
<dbReference type="PANTHER" id="PTHR30489">
    <property type="entry name" value="LIPOPROTEIN-RELEASING SYSTEM TRANSMEMBRANE PROTEIN LOLE"/>
    <property type="match status" value="1"/>
</dbReference>
<evidence type="ECO:0000256" key="3">
    <source>
        <dbReference type="ARBA" id="ARBA00022475"/>
    </source>
</evidence>
<feature type="domain" description="ABC3 transporter permease C-terminal" evidence="9">
    <location>
        <begin position="217"/>
        <end position="345"/>
    </location>
</feature>
<dbReference type="PANTHER" id="PTHR30489:SF0">
    <property type="entry name" value="LIPOPROTEIN-RELEASING SYSTEM TRANSMEMBRANE PROTEIN LOLE"/>
    <property type="match status" value="1"/>
</dbReference>
<evidence type="ECO:0000256" key="4">
    <source>
        <dbReference type="ARBA" id="ARBA00022692"/>
    </source>
</evidence>
<comment type="similarity">
    <text evidence="2">Belongs to the ABC-4 integral membrane protein family. LolC/E subfamily.</text>
</comment>
<proteinExistence type="inferred from homology"/>
<protein>
    <recommendedName>
        <fullName evidence="9">ABC3 transporter permease C-terminal domain-containing protein</fullName>
    </recommendedName>
</protein>
<dbReference type="InterPro" id="IPR051447">
    <property type="entry name" value="Lipoprotein-release_system"/>
</dbReference>
<keyword evidence="11" id="KW-1185">Reference proteome</keyword>
<dbReference type="GO" id="GO:0098797">
    <property type="term" value="C:plasma membrane protein complex"/>
    <property type="evidence" value="ECO:0007669"/>
    <property type="project" value="TreeGrafter"/>
</dbReference>
<feature type="chain" id="PRO_5030177307" description="ABC3 transporter permease C-terminal domain-containing protein" evidence="8">
    <location>
        <begin position="17"/>
        <end position="352"/>
    </location>
</feature>
<accession>S7V8J2</accession>
<gene>
    <name evidence="10" type="ORF">dsmv_1429</name>
</gene>
<keyword evidence="3" id="KW-1003">Cell membrane</keyword>
<keyword evidence="8" id="KW-0732">Signal</keyword>
<comment type="caution">
    <text evidence="10">The sequence shown here is derived from an EMBL/GenBank/DDBJ whole genome shotgun (WGS) entry which is preliminary data.</text>
</comment>
<dbReference type="Pfam" id="PF02687">
    <property type="entry name" value="FtsX"/>
    <property type="match status" value="1"/>
</dbReference>
<evidence type="ECO:0000256" key="7">
    <source>
        <dbReference type="SAM" id="Phobius"/>
    </source>
</evidence>
<name>S7V8J2_DESML</name>
<evidence type="ECO:0000256" key="1">
    <source>
        <dbReference type="ARBA" id="ARBA00004651"/>
    </source>
</evidence>
<keyword evidence="4 7" id="KW-0812">Transmembrane</keyword>
<comment type="subcellular location">
    <subcellularLocation>
        <location evidence="1">Cell membrane</location>
        <topology evidence="1">Multi-pass membrane protein</topology>
    </subcellularLocation>
</comment>
<dbReference type="EMBL" id="ATHJ01000060">
    <property type="protein sequence ID" value="EPR42999.1"/>
    <property type="molecule type" value="Genomic_DNA"/>
</dbReference>
<evidence type="ECO:0000256" key="8">
    <source>
        <dbReference type="SAM" id="SignalP"/>
    </source>
</evidence>
<organism evidence="10 11">
    <name type="scientific">Desulfococcus multivorans DSM 2059</name>
    <dbReference type="NCBI Taxonomy" id="1121405"/>
    <lineage>
        <taxon>Bacteria</taxon>
        <taxon>Pseudomonadati</taxon>
        <taxon>Thermodesulfobacteriota</taxon>
        <taxon>Desulfobacteria</taxon>
        <taxon>Desulfobacterales</taxon>
        <taxon>Desulfococcaceae</taxon>
        <taxon>Desulfococcus</taxon>
    </lineage>
</organism>
<evidence type="ECO:0000256" key="6">
    <source>
        <dbReference type="ARBA" id="ARBA00023136"/>
    </source>
</evidence>
<evidence type="ECO:0000256" key="5">
    <source>
        <dbReference type="ARBA" id="ARBA00022989"/>
    </source>
</evidence>
<dbReference type="STRING" id="897.B2D07_12690"/>
<feature type="transmembrane region" description="Helical" evidence="7">
    <location>
        <begin position="319"/>
        <end position="338"/>
    </location>
</feature>
<feature type="signal peptide" evidence="8">
    <location>
        <begin position="1"/>
        <end position="16"/>
    </location>
</feature>
<evidence type="ECO:0000313" key="11">
    <source>
        <dbReference type="Proteomes" id="UP000014977"/>
    </source>
</evidence>
<evidence type="ECO:0000259" key="9">
    <source>
        <dbReference type="Pfam" id="PF02687"/>
    </source>
</evidence>
<dbReference type="InterPro" id="IPR003838">
    <property type="entry name" value="ABC3_permease_C"/>
</dbReference>
<dbReference type="eggNOG" id="COG4591">
    <property type="taxonomic scope" value="Bacteria"/>
</dbReference>
<dbReference type="AlphaFoldDB" id="S7V8J2"/>
<evidence type="ECO:0000256" key="2">
    <source>
        <dbReference type="ARBA" id="ARBA00005236"/>
    </source>
</evidence>
<keyword evidence="5 7" id="KW-1133">Transmembrane helix</keyword>
<sequence length="352" mass="38687">MLLATYTIVIFIPASAVFFAAALQDEANALLDGAPDITIQRIIAGRQVFVPVDYADRLHAIRGIRSARTRLWAYYVNPVNGSRYTIMVPPDFSYADDEIVVGEGVMRTWDAIEGRRLFFTAHDRSGILLNVVTTLETDTGLVSSDLILMSESSFRRVSGLPPGFAADIVVTVRNIREVPTIAAKITHILPETVPILKTDLLQTYQAAFDRRSGIAVVLFFGTLLAFLVFAGDRALAMSGEEIYEIGVLKALGWDTSDILSMKFWESAVMSLTAFTAGIVSAYLHTFQMSAPLFAGILKGWSVLYPRFDLPPKIDAGDVSLLFLMSVVPYTLATVIPAWRTATLPPDEALRSR</sequence>